<evidence type="ECO:0000256" key="5">
    <source>
        <dbReference type="SAM" id="Phobius"/>
    </source>
</evidence>
<evidence type="ECO:0000313" key="7">
    <source>
        <dbReference type="Proteomes" id="UP000230154"/>
    </source>
</evidence>
<dbReference type="AlphaFoldDB" id="A0A2H0TTH3"/>
<dbReference type="Pfam" id="PF01988">
    <property type="entry name" value="VIT1"/>
    <property type="match status" value="1"/>
</dbReference>
<proteinExistence type="predicted"/>
<accession>A0A2H0TTH3</accession>
<dbReference type="GO" id="GO:0012505">
    <property type="term" value="C:endomembrane system"/>
    <property type="evidence" value="ECO:0007669"/>
    <property type="project" value="UniProtKB-SubCell"/>
</dbReference>
<evidence type="ECO:0000256" key="3">
    <source>
        <dbReference type="ARBA" id="ARBA00022989"/>
    </source>
</evidence>
<gene>
    <name evidence="6" type="ORF">COU35_00420</name>
</gene>
<feature type="transmembrane region" description="Helical" evidence="5">
    <location>
        <begin position="110"/>
        <end position="129"/>
    </location>
</feature>
<evidence type="ECO:0008006" key="8">
    <source>
        <dbReference type="Google" id="ProtNLM"/>
    </source>
</evidence>
<evidence type="ECO:0000256" key="2">
    <source>
        <dbReference type="ARBA" id="ARBA00022692"/>
    </source>
</evidence>
<comment type="subcellular location">
    <subcellularLocation>
        <location evidence="1">Endomembrane system</location>
        <topology evidence="1">Multi-pass membrane protein</topology>
    </subcellularLocation>
</comment>
<sequence length="168" mass="18817">YLSTKSERAIDERKLDEERMELHAYPKEERKELANMYVADGWDKKLAAQMAEQASQNHELFLKEMAYRELKVFPDMEHQPKYNAAVMGISYIFGGAIPLIPYLLVADIQTAFIASLIITPIGLLSLGAFVTKFSKQSWIKVGIEMATLGGFAAVVGYLVGQISNVLLK</sequence>
<reference evidence="7" key="1">
    <citation type="submission" date="2017-09" db="EMBL/GenBank/DDBJ databases">
        <title>Depth-based differentiation of microbial function through sediment-hosted aquifers and enrichment of novel symbionts in the deep terrestrial subsurface.</title>
        <authorList>
            <person name="Probst A.J."/>
            <person name="Ladd B."/>
            <person name="Jarett J.K."/>
            <person name="Geller-Mcgrath D.E."/>
            <person name="Sieber C.M.K."/>
            <person name="Emerson J.B."/>
            <person name="Anantharaman K."/>
            <person name="Thomas B.C."/>
            <person name="Malmstrom R."/>
            <person name="Stieglmeier M."/>
            <person name="Klingl A."/>
            <person name="Woyke T."/>
            <person name="Ryan C.M."/>
            <person name="Banfield J.F."/>
        </authorList>
    </citation>
    <scope>NUCLEOTIDE SEQUENCE [LARGE SCALE GENOMIC DNA]</scope>
</reference>
<keyword evidence="4 5" id="KW-0472">Membrane</keyword>
<feature type="transmembrane region" description="Helical" evidence="5">
    <location>
        <begin position="141"/>
        <end position="160"/>
    </location>
</feature>
<organism evidence="6 7">
    <name type="scientific">Candidatus Magasanikbacteria bacterium CG10_big_fil_rev_8_21_14_0_10_47_10</name>
    <dbReference type="NCBI Taxonomy" id="1974652"/>
    <lineage>
        <taxon>Bacteria</taxon>
        <taxon>Candidatus Magasanikiibacteriota</taxon>
    </lineage>
</organism>
<dbReference type="Proteomes" id="UP000230154">
    <property type="component" value="Unassembled WGS sequence"/>
</dbReference>
<dbReference type="GO" id="GO:0005384">
    <property type="term" value="F:manganese ion transmembrane transporter activity"/>
    <property type="evidence" value="ECO:0007669"/>
    <property type="project" value="InterPro"/>
</dbReference>
<keyword evidence="2 5" id="KW-0812">Transmembrane</keyword>
<evidence type="ECO:0000256" key="1">
    <source>
        <dbReference type="ARBA" id="ARBA00004127"/>
    </source>
</evidence>
<feature type="transmembrane region" description="Helical" evidence="5">
    <location>
        <begin position="84"/>
        <end position="104"/>
    </location>
</feature>
<dbReference type="InterPro" id="IPR008217">
    <property type="entry name" value="Ccc1_fam"/>
</dbReference>
<evidence type="ECO:0000313" key="6">
    <source>
        <dbReference type="EMBL" id="PIR74836.1"/>
    </source>
</evidence>
<dbReference type="EMBL" id="PFCB01000003">
    <property type="protein sequence ID" value="PIR74836.1"/>
    <property type="molecule type" value="Genomic_DNA"/>
</dbReference>
<name>A0A2H0TTH3_9BACT</name>
<dbReference type="PANTHER" id="PTHR31851">
    <property type="entry name" value="FE(2+)/MN(2+) TRANSPORTER PCL1"/>
    <property type="match status" value="1"/>
</dbReference>
<evidence type="ECO:0000256" key="4">
    <source>
        <dbReference type="ARBA" id="ARBA00023136"/>
    </source>
</evidence>
<keyword evidence="3 5" id="KW-1133">Transmembrane helix</keyword>
<protein>
    <recommendedName>
        <fullName evidence="8">Rubrerythrin family protein</fullName>
    </recommendedName>
</protein>
<feature type="non-terminal residue" evidence="6">
    <location>
        <position position="1"/>
    </location>
</feature>
<comment type="caution">
    <text evidence="6">The sequence shown here is derived from an EMBL/GenBank/DDBJ whole genome shotgun (WGS) entry which is preliminary data.</text>
</comment>
<dbReference type="GO" id="GO:0030026">
    <property type="term" value="P:intracellular manganese ion homeostasis"/>
    <property type="evidence" value="ECO:0007669"/>
    <property type="project" value="InterPro"/>
</dbReference>